<accession>A0A6A4HDG5</accession>
<dbReference type="InterPro" id="IPR011050">
    <property type="entry name" value="Pectin_lyase_fold/virulence"/>
</dbReference>
<comment type="function">
    <text evidence="12">Pectinolytic enzyme involved in the degradation of xylogalacturonan (xga), a galacturonan backbone heavily substituted with xylose, and which is one important component of the hairy regions of pectin. Activity requires a galacturonic acid backbone substituted with xylose.</text>
</comment>
<dbReference type="Pfam" id="PF00295">
    <property type="entry name" value="Glyco_hydro_28"/>
    <property type="match status" value="1"/>
</dbReference>
<dbReference type="GO" id="GO:0000272">
    <property type="term" value="P:polysaccharide catabolic process"/>
    <property type="evidence" value="ECO:0007669"/>
    <property type="project" value="UniProtKB-KW"/>
</dbReference>
<dbReference type="SUPFAM" id="SSF51126">
    <property type="entry name" value="Pectin lyase-like"/>
    <property type="match status" value="1"/>
</dbReference>
<keyword evidence="9 14" id="KW-0326">Glycosidase</keyword>
<keyword evidence="3" id="KW-0964">Secreted</keyword>
<keyword evidence="6 14" id="KW-0378">Hydrolase</keyword>
<evidence type="ECO:0000256" key="6">
    <source>
        <dbReference type="ARBA" id="ARBA00022801"/>
    </source>
</evidence>
<keyword evidence="10" id="KW-0961">Cell wall biogenesis/degradation</keyword>
<evidence type="ECO:0000256" key="1">
    <source>
        <dbReference type="ARBA" id="ARBA00004613"/>
    </source>
</evidence>
<dbReference type="GO" id="GO:0004650">
    <property type="term" value="F:polygalacturonase activity"/>
    <property type="evidence" value="ECO:0007669"/>
    <property type="project" value="InterPro"/>
</dbReference>
<evidence type="ECO:0000256" key="5">
    <source>
        <dbReference type="ARBA" id="ARBA00022737"/>
    </source>
</evidence>
<reference evidence="16" key="1">
    <citation type="journal article" date="2019" name="Environ. Microbiol.">
        <title>Fungal ecological strategies reflected in gene transcription - a case study of two litter decomposers.</title>
        <authorList>
            <person name="Barbi F."/>
            <person name="Kohler A."/>
            <person name="Barry K."/>
            <person name="Baskaran P."/>
            <person name="Daum C."/>
            <person name="Fauchery L."/>
            <person name="Ihrmark K."/>
            <person name="Kuo A."/>
            <person name="LaButti K."/>
            <person name="Lipzen A."/>
            <person name="Morin E."/>
            <person name="Grigoriev I.V."/>
            <person name="Henrissat B."/>
            <person name="Lindahl B."/>
            <person name="Martin F."/>
        </authorList>
    </citation>
    <scope>NUCLEOTIDE SEQUENCE</scope>
    <source>
        <strain evidence="16">JB14</strain>
    </source>
</reference>
<dbReference type="OrthoDB" id="187139at2759"/>
<evidence type="ECO:0000256" key="13">
    <source>
        <dbReference type="PROSITE-ProRule" id="PRU10052"/>
    </source>
</evidence>
<evidence type="ECO:0000256" key="3">
    <source>
        <dbReference type="ARBA" id="ARBA00022525"/>
    </source>
</evidence>
<evidence type="ECO:0000256" key="8">
    <source>
        <dbReference type="ARBA" id="ARBA00023277"/>
    </source>
</evidence>
<proteinExistence type="inferred from homology"/>
<dbReference type="GO" id="GO:0005576">
    <property type="term" value="C:extracellular region"/>
    <property type="evidence" value="ECO:0007669"/>
    <property type="project" value="UniProtKB-SubCell"/>
</dbReference>
<dbReference type="GO" id="GO:0071555">
    <property type="term" value="P:cell wall organization"/>
    <property type="evidence" value="ECO:0007669"/>
    <property type="project" value="UniProtKB-KW"/>
</dbReference>
<evidence type="ECO:0000256" key="12">
    <source>
        <dbReference type="ARBA" id="ARBA00037278"/>
    </source>
</evidence>
<dbReference type="EMBL" id="ML769524">
    <property type="protein sequence ID" value="KAE9395820.1"/>
    <property type="molecule type" value="Genomic_DNA"/>
</dbReference>
<gene>
    <name evidence="16" type="ORF">BT96DRAFT_942130</name>
</gene>
<dbReference type="PANTHER" id="PTHR31736:SF9">
    <property type="entry name" value="ENDO-XYLOGALACTURONAN HYDROLASE A-RELATED"/>
    <property type="match status" value="1"/>
</dbReference>
<evidence type="ECO:0000256" key="14">
    <source>
        <dbReference type="RuleBase" id="RU361169"/>
    </source>
</evidence>
<keyword evidence="7" id="KW-0325">Glycoprotein</keyword>
<evidence type="ECO:0000256" key="4">
    <source>
        <dbReference type="ARBA" id="ARBA00022729"/>
    </source>
</evidence>
<dbReference type="AlphaFoldDB" id="A0A6A4HDG5"/>
<evidence type="ECO:0000256" key="2">
    <source>
        <dbReference type="ARBA" id="ARBA00008834"/>
    </source>
</evidence>
<dbReference type="PROSITE" id="PS50007">
    <property type="entry name" value="PIPLC_X_DOMAIN"/>
    <property type="match status" value="1"/>
</dbReference>
<evidence type="ECO:0000256" key="9">
    <source>
        <dbReference type="ARBA" id="ARBA00023295"/>
    </source>
</evidence>
<dbReference type="PANTHER" id="PTHR31736">
    <property type="match status" value="1"/>
</dbReference>
<dbReference type="Proteomes" id="UP000799118">
    <property type="component" value="Unassembled WGS sequence"/>
</dbReference>
<evidence type="ECO:0000256" key="15">
    <source>
        <dbReference type="SAM" id="SignalP"/>
    </source>
</evidence>
<dbReference type="Gene3D" id="2.160.20.10">
    <property type="entry name" value="Single-stranded right-handed beta-helix, Pectin lyase-like"/>
    <property type="match status" value="1"/>
</dbReference>
<feature type="active site" evidence="13">
    <location>
        <position position="247"/>
    </location>
</feature>
<keyword evidence="5" id="KW-0677">Repeat</keyword>
<comment type="subcellular location">
    <subcellularLocation>
        <location evidence="1">Secreted</location>
    </subcellularLocation>
</comment>
<keyword evidence="17" id="KW-1185">Reference proteome</keyword>
<sequence>MAAKLSLLLAFLHLFALLPSSTLASALKKRATCTPTSFGEAGVDDVPSITKAIQTCGNGGIIHIPSGIEFQLGSTLSFAGCIGCEMQIEGTLKLTDNLAAWDGVGSILLLEDITGATIHSVTGSGLLDGNGLPYWIEFNANSSYARPTLITISGGSHITIENLLVRNAPNVFMSANGGATNIVYSGLVMQAIPSDGVTPKNTDGFDIGPASQVTITNVTVDNQDDCVAFKGGANFVTVTDISCSGSHGLSVGSLGEGLTGNTVTNIFVSGATMTSSSKAVGIKLWDGSAGHGVATVTNVTFSDITVDSSDYAAQIQVCYESVGTCVPSAHKLSDIVFENFRGTTSGAEGSVVANLDCPADGTCGIVFESFNYMRSDISKLSLI</sequence>
<evidence type="ECO:0000256" key="11">
    <source>
        <dbReference type="ARBA" id="ARBA00023326"/>
    </source>
</evidence>
<keyword evidence="8" id="KW-0119">Carbohydrate metabolism</keyword>
<feature type="chain" id="PRO_5025525491" evidence="15">
    <location>
        <begin position="25"/>
        <end position="383"/>
    </location>
</feature>
<name>A0A6A4HDG5_9AGAR</name>
<keyword evidence="4 15" id="KW-0732">Signal</keyword>
<comment type="similarity">
    <text evidence="2 14">Belongs to the glycosyl hydrolase 28 family.</text>
</comment>
<evidence type="ECO:0000313" key="16">
    <source>
        <dbReference type="EMBL" id="KAE9395820.1"/>
    </source>
</evidence>
<dbReference type="InterPro" id="IPR012334">
    <property type="entry name" value="Pectin_lyas_fold"/>
</dbReference>
<keyword evidence="11" id="KW-0624">Polysaccharide degradation</keyword>
<protein>
    <submittedName>
        <fullName evidence="16">Extracellular exo-polygalacturonase</fullName>
    </submittedName>
</protein>
<dbReference type="PROSITE" id="PS00502">
    <property type="entry name" value="POLYGALACTURONASE"/>
    <property type="match status" value="1"/>
</dbReference>
<evidence type="ECO:0000256" key="7">
    <source>
        <dbReference type="ARBA" id="ARBA00023180"/>
    </source>
</evidence>
<feature type="signal peptide" evidence="15">
    <location>
        <begin position="1"/>
        <end position="24"/>
    </location>
</feature>
<organism evidence="16 17">
    <name type="scientific">Gymnopus androsaceus JB14</name>
    <dbReference type="NCBI Taxonomy" id="1447944"/>
    <lineage>
        <taxon>Eukaryota</taxon>
        <taxon>Fungi</taxon>
        <taxon>Dikarya</taxon>
        <taxon>Basidiomycota</taxon>
        <taxon>Agaricomycotina</taxon>
        <taxon>Agaricomycetes</taxon>
        <taxon>Agaricomycetidae</taxon>
        <taxon>Agaricales</taxon>
        <taxon>Marasmiineae</taxon>
        <taxon>Omphalotaceae</taxon>
        <taxon>Gymnopus</taxon>
    </lineage>
</organism>
<evidence type="ECO:0000313" key="17">
    <source>
        <dbReference type="Proteomes" id="UP000799118"/>
    </source>
</evidence>
<evidence type="ECO:0000256" key="10">
    <source>
        <dbReference type="ARBA" id="ARBA00023316"/>
    </source>
</evidence>
<dbReference type="InterPro" id="IPR000743">
    <property type="entry name" value="Glyco_hydro_28"/>
</dbReference>